<reference evidence="3" key="1">
    <citation type="journal article" date="2020" name="Nature">
        <title>Giant virus diversity and host interactions through global metagenomics.</title>
        <authorList>
            <person name="Schulz F."/>
            <person name="Roux S."/>
            <person name="Paez-Espino D."/>
            <person name="Jungbluth S."/>
            <person name="Walsh D.A."/>
            <person name="Denef V.J."/>
            <person name="McMahon K.D."/>
            <person name="Konstantinidis K.T."/>
            <person name="Eloe-Fadrosh E.A."/>
            <person name="Kyrpides N.C."/>
            <person name="Woyke T."/>
        </authorList>
    </citation>
    <scope>NUCLEOTIDE SEQUENCE</scope>
    <source>
        <strain evidence="3">GVMAG-S-1016704-121</strain>
    </source>
</reference>
<keyword evidence="2" id="KW-0472">Membrane</keyword>
<feature type="transmembrane region" description="Helical" evidence="2">
    <location>
        <begin position="21"/>
        <end position="43"/>
    </location>
</feature>
<dbReference type="EMBL" id="MN740558">
    <property type="protein sequence ID" value="QHU33537.1"/>
    <property type="molecule type" value="Genomic_DNA"/>
</dbReference>
<evidence type="ECO:0000256" key="2">
    <source>
        <dbReference type="SAM" id="Phobius"/>
    </source>
</evidence>
<organism evidence="3">
    <name type="scientific">viral metagenome</name>
    <dbReference type="NCBI Taxonomy" id="1070528"/>
    <lineage>
        <taxon>unclassified sequences</taxon>
        <taxon>metagenomes</taxon>
        <taxon>organismal metagenomes</taxon>
    </lineage>
</organism>
<keyword evidence="2" id="KW-1133">Transmembrane helix</keyword>
<dbReference type="AlphaFoldDB" id="A0A6C0LSG8"/>
<evidence type="ECO:0000256" key="1">
    <source>
        <dbReference type="SAM" id="MobiDB-lite"/>
    </source>
</evidence>
<evidence type="ECO:0000313" key="3">
    <source>
        <dbReference type="EMBL" id="QHU33537.1"/>
    </source>
</evidence>
<proteinExistence type="predicted"/>
<accession>A0A6C0LSG8</accession>
<name>A0A6C0LSG8_9ZZZZ</name>
<feature type="region of interest" description="Disordered" evidence="1">
    <location>
        <begin position="58"/>
        <end position="121"/>
    </location>
</feature>
<sequence>MATFKPNNTHRNNNTRRNIKIAAIICAGLILLAILVYVSIVYLSPEVAPDTATLDEFDEIPDIETGSMDTDESSIDITDPVDPLTVAPAAESTNEIGLPGDDGPPEVDIPQHPYRIEQESS</sequence>
<protein>
    <submittedName>
        <fullName evidence="3">Uncharacterized protein</fullName>
    </submittedName>
</protein>
<keyword evidence="2" id="KW-0812">Transmembrane</keyword>